<dbReference type="PANTHER" id="PTHR43600">
    <property type="entry name" value="COENZYME F420 HYDROGENASE, SUBUNIT ALPHA"/>
    <property type="match status" value="1"/>
</dbReference>
<comment type="cofactor">
    <cofactor evidence="6">
        <name>Fe cation</name>
        <dbReference type="ChEBI" id="CHEBI:24875"/>
    </cofactor>
</comment>
<evidence type="ECO:0000256" key="4">
    <source>
        <dbReference type="ARBA" id="ARBA00022723"/>
    </source>
</evidence>
<feature type="binding site" evidence="6">
    <location>
        <position position="477"/>
    </location>
    <ligand>
        <name>Mg(2+)</name>
        <dbReference type="ChEBI" id="CHEBI:18420"/>
    </ligand>
</feature>
<evidence type="ECO:0000256" key="2">
    <source>
        <dbReference type="ARBA" id="ARBA00009292"/>
    </source>
</evidence>
<dbReference type="InterPro" id="IPR001501">
    <property type="entry name" value="Ni-dep_hyd_lsu"/>
</dbReference>
<organism evidence="8 9">
    <name type="scientific">Roseivivax sediminis</name>
    <dbReference type="NCBI Taxonomy" id="936889"/>
    <lineage>
        <taxon>Bacteria</taxon>
        <taxon>Pseudomonadati</taxon>
        <taxon>Pseudomonadota</taxon>
        <taxon>Alphaproteobacteria</taxon>
        <taxon>Rhodobacterales</taxon>
        <taxon>Roseobacteraceae</taxon>
        <taxon>Roseivivax</taxon>
    </lineage>
</organism>
<dbReference type="SUPFAM" id="SSF56762">
    <property type="entry name" value="HydB/Nqo4-like"/>
    <property type="match status" value="1"/>
</dbReference>
<dbReference type="Pfam" id="PF00374">
    <property type="entry name" value="NiFeSe_Hases"/>
    <property type="match status" value="2"/>
</dbReference>
<sequence length="501" mass="55498">MMEDAIVSSSVKGRKLVIDPVTRVEGHGKVTVHLDAVNKVVGARLHVVEFRGFEKFVQGHPYWEAPMFLQRICGICFVSHHLCGAKALDDMIGVGYAGGKQITETAEKLRRLGHYGQQLQSHVTAYFYLIAPEMLFGIDGPPEQRNVLGLIEANAEMVRRVVALRKWGQEVIVAVLGKRMHGISSVPGGVNSNLDTAARDRLLNGTDDLIGVDTVIDYAQDALRLFYSYHEKNRDMIDNFAVVPALNMSLVDESGNVDYYHGRLRIVDRDKNIVDEMDYHDYLDVFSEATEEWSYMKFPYLKSLGREKGSVRVGPLARVNVTKSYGDDTPLAKAALERFHDYSGGKASDATLHTNWARAIEILHSAEQIRNLLRDPALQGSDLVLSPPEADWTGEGIGVVEAPRGTLLHHYRADREGKITFANMVVATTQNNQVMNRTIASVADAYLSGKETITEGMMNAIEVGIRAYDPCLSCATHAMGQMPLIVSVLDADGKVVDERVR</sequence>
<dbReference type="PANTHER" id="PTHR43600:SF2">
    <property type="entry name" value="F420-NON-REDUCING HYDROGENASE VHU SUBUNIT A"/>
    <property type="match status" value="1"/>
</dbReference>
<evidence type="ECO:0000256" key="6">
    <source>
        <dbReference type="PIRSR" id="PIRSR601501-1"/>
    </source>
</evidence>
<evidence type="ECO:0000313" key="8">
    <source>
        <dbReference type="EMBL" id="SFE11751.1"/>
    </source>
</evidence>
<keyword evidence="5 7" id="KW-0560">Oxidoreductase</keyword>
<feature type="binding site" evidence="6">
    <location>
        <position position="471"/>
    </location>
    <ligand>
        <name>Ni(2+)</name>
        <dbReference type="ChEBI" id="CHEBI:49786"/>
    </ligand>
</feature>
<evidence type="ECO:0000256" key="7">
    <source>
        <dbReference type="RuleBase" id="RU003896"/>
    </source>
</evidence>
<dbReference type="InterPro" id="IPR029014">
    <property type="entry name" value="NiFe-Hase_large"/>
</dbReference>
<dbReference type="Proteomes" id="UP000325289">
    <property type="component" value="Unassembled WGS sequence"/>
</dbReference>
<keyword evidence="6" id="KW-0460">Magnesium</keyword>
<comment type="cofactor">
    <cofactor evidence="1 6">
        <name>Ni(2+)</name>
        <dbReference type="ChEBI" id="CHEBI:49786"/>
    </cofactor>
</comment>
<accession>A0A1I1XWU0</accession>
<dbReference type="GO" id="GO:0008901">
    <property type="term" value="F:ferredoxin hydrogenase activity"/>
    <property type="evidence" value="ECO:0007669"/>
    <property type="project" value="InterPro"/>
</dbReference>
<feature type="binding site" evidence="6">
    <location>
        <position position="474"/>
    </location>
    <ligand>
        <name>Fe cation</name>
        <dbReference type="ChEBI" id="CHEBI:24875"/>
    </ligand>
</feature>
<comment type="similarity">
    <text evidence="2 7">Belongs to the [NiFe]/[NiFeSe] hydrogenase large subunit family.</text>
</comment>
<dbReference type="GO" id="GO:0016151">
    <property type="term" value="F:nickel cation binding"/>
    <property type="evidence" value="ECO:0007669"/>
    <property type="project" value="InterPro"/>
</dbReference>
<protein>
    <submittedName>
        <fullName evidence="8">NAD(P)-dependent nickel-iron dehydrogenase catalytic subunit</fullName>
    </submittedName>
</protein>
<feature type="binding site" evidence="6">
    <location>
        <position position="424"/>
    </location>
    <ligand>
        <name>Mg(2+)</name>
        <dbReference type="ChEBI" id="CHEBI:18420"/>
    </ligand>
</feature>
<keyword evidence="4 6" id="KW-0479">Metal-binding</keyword>
<dbReference type="InterPro" id="IPR018194">
    <property type="entry name" value="Ni-dep_hyd_lsu_Ni_BS"/>
</dbReference>
<keyword evidence="3 6" id="KW-0533">Nickel</keyword>
<gene>
    <name evidence="8" type="ORF">SAMN04515678_106185</name>
</gene>
<dbReference type="PROSITE" id="PS00507">
    <property type="entry name" value="NI_HGENASE_L_1"/>
    <property type="match status" value="1"/>
</dbReference>
<dbReference type="EMBL" id="FOMS01000006">
    <property type="protein sequence ID" value="SFE11751.1"/>
    <property type="molecule type" value="Genomic_DNA"/>
</dbReference>
<proteinExistence type="inferred from homology"/>
<feature type="binding site" evidence="6">
    <location>
        <position position="76"/>
    </location>
    <ligand>
        <name>Ni(2+)</name>
        <dbReference type="ChEBI" id="CHEBI:49786"/>
    </ligand>
</feature>
<feature type="binding site" evidence="6">
    <location>
        <position position="73"/>
    </location>
    <ligand>
        <name>Ni(2+)</name>
        <dbReference type="ChEBI" id="CHEBI:49786"/>
    </ligand>
</feature>
<reference evidence="8 9" key="1">
    <citation type="submission" date="2016-10" db="EMBL/GenBank/DDBJ databases">
        <authorList>
            <person name="Varghese N."/>
            <person name="Submissions S."/>
        </authorList>
    </citation>
    <scope>NUCLEOTIDE SEQUENCE [LARGE SCALE GENOMIC DNA]</scope>
    <source>
        <strain evidence="9">YIM D21,KCTC 23444,ACCC 10710</strain>
    </source>
</reference>
<dbReference type="AlphaFoldDB" id="A0A1I1XWU0"/>
<evidence type="ECO:0000256" key="3">
    <source>
        <dbReference type="ARBA" id="ARBA00022596"/>
    </source>
</evidence>
<name>A0A1I1XWU0_9RHOB</name>
<evidence type="ECO:0000313" key="9">
    <source>
        <dbReference type="Proteomes" id="UP000325289"/>
    </source>
</evidence>
<evidence type="ECO:0000256" key="1">
    <source>
        <dbReference type="ARBA" id="ARBA00001967"/>
    </source>
</evidence>
<dbReference type="PROSITE" id="PS00508">
    <property type="entry name" value="NI_HGENASE_L_2"/>
    <property type="match status" value="1"/>
</dbReference>
<keyword evidence="6" id="KW-0408">Iron</keyword>
<dbReference type="Gene3D" id="1.10.645.10">
    <property type="entry name" value="Cytochrome-c3 Hydrogenase, chain B"/>
    <property type="match status" value="1"/>
</dbReference>
<evidence type="ECO:0000256" key="5">
    <source>
        <dbReference type="ARBA" id="ARBA00023002"/>
    </source>
</evidence>
<feature type="binding site" evidence="6">
    <location>
        <position position="76"/>
    </location>
    <ligand>
        <name>Fe cation</name>
        <dbReference type="ChEBI" id="CHEBI:24875"/>
    </ligand>
</feature>
<feature type="binding site" evidence="6">
    <location>
        <position position="54"/>
    </location>
    <ligand>
        <name>Mg(2+)</name>
        <dbReference type="ChEBI" id="CHEBI:18420"/>
    </ligand>
</feature>
<keyword evidence="9" id="KW-1185">Reference proteome</keyword>